<feature type="compositionally biased region" description="Pro residues" evidence="2">
    <location>
        <begin position="339"/>
        <end position="367"/>
    </location>
</feature>
<feature type="domain" description="CBM1" evidence="3">
    <location>
        <begin position="236"/>
        <end position="272"/>
    </location>
</feature>
<dbReference type="Pfam" id="PF00734">
    <property type="entry name" value="CBM_1"/>
    <property type="match status" value="4"/>
</dbReference>
<feature type="region of interest" description="Disordered" evidence="2">
    <location>
        <begin position="68"/>
        <end position="98"/>
    </location>
</feature>
<accession>A0AB34JBH3</accession>
<dbReference type="Proteomes" id="UP001515480">
    <property type="component" value="Unassembled WGS sequence"/>
</dbReference>
<comment type="caution">
    <text evidence="4">The sequence shown here is derived from an EMBL/GenBank/DDBJ whole genome shotgun (WGS) entry which is preliminary data.</text>
</comment>
<organism evidence="4 5">
    <name type="scientific">Prymnesium parvum</name>
    <name type="common">Toxic golden alga</name>
    <dbReference type="NCBI Taxonomy" id="97485"/>
    <lineage>
        <taxon>Eukaryota</taxon>
        <taxon>Haptista</taxon>
        <taxon>Haptophyta</taxon>
        <taxon>Prymnesiophyceae</taxon>
        <taxon>Prymnesiales</taxon>
        <taxon>Prymnesiaceae</taxon>
        <taxon>Prymnesium</taxon>
    </lineage>
</organism>
<feature type="compositionally biased region" description="Pro residues" evidence="2">
    <location>
        <begin position="68"/>
        <end position="95"/>
    </location>
</feature>
<dbReference type="GO" id="GO:0005576">
    <property type="term" value="C:extracellular region"/>
    <property type="evidence" value="ECO:0007669"/>
    <property type="project" value="InterPro"/>
</dbReference>
<proteinExistence type="predicted"/>
<feature type="domain" description="CBM1" evidence="3">
    <location>
        <begin position="508"/>
        <end position="544"/>
    </location>
</feature>
<reference evidence="4 5" key="1">
    <citation type="journal article" date="2024" name="Science">
        <title>Giant polyketide synthase enzymes in the biosynthesis of giant marine polyether toxins.</title>
        <authorList>
            <person name="Fallon T.R."/>
            <person name="Shende V.V."/>
            <person name="Wierzbicki I.H."/>
            <person name="Pendleton A.L."/>
            <person name="Watervoot N.F."/>
            <person name="Auber R.P."/>
            <person name="Gonzalez D.J."/>
            <person name="Wisecaver J.H."/>
            <person name="Moore B.S."/>
        </authorList>
    </citation>
    <scope>NUCLEOTIDE SEQUENCE [LARGE SCALE GENOMIC DNA]</scope>
    <source>
        <strain evidence="4 5">12B1</strain>
    </source>
</reference>
<gene>
    <name evidence="4" type="ORF">AB1Y20_003302</name>
</gene>
<feature type="compositionally biased region" description="Pro residues" evidence="2">
    <location>
        <begin position="204"/>
        <end position="231"/>
    </location>
</feature>
<evidence type="ECO:0000259" key="3">
    <source>
        <dbReference type="PROSITE" id="PS51164"/>
    </source>
</evidence>
<dbReference type="AlphaFoldDB" id="A0AB34JBH3"/>
<feature type="domain" description="CBM1" evidence="3">
    <location>
        <begin position="100"/>
        <end position="136"/>
    </location>
</feature>
<dbReference type="SMART" id="SM00236">
    <property type="entry name" value="fCBD"/>
    <property type="match status" value="8"/>
</dbReference>
<evidence type="ECO:0000256" key="1">
    <source>
        <dbReference type="ARBA" id="ARBA00022729"/>
    </source>
</evidence>
<feature type="region of interest" description="Disordered" evidence="2">
    <location>
        <begin position="204"/>
        <end position="234"/>
    </location>
</feature>
<feature type="region of interest" description="Disordered" evidence="2">
    <location>
        <begin position="475"/>
        <end position="506"/>
    </location>
</feature>
<evidence type="ECO:0000313" key="5">
    <source>
        <dbReference type="Proteomes" id="UP001515480"/>
    </source>
</evidence>
<sequence length="568" mass="59415">MIAMMLAVTTTPCPTASFGQCAGVDSVTHKPIDAAHMCCPADFRCIKATDFYSQCLPVHVPPFSPPFKPPSPPAAPPPPPSPPKSPPPPPSPPRSPTGSCGTPKYAQCAGRGIESELCCPSGFTCHQQSDFYSQCVPVVATEVLATASCETKPFGQCAGVDSVTHKPIDAAHMCCPADFRCIKATDFYSQCLPVHVPPFSPPFKPPSPPAAPPPPPSPPKSPPPPPSPPRSPTGSCGTPKYAQCAGRGIESELCCPSGFTCHQQSDFYSQCVPVVATEVLATASCETKPFGQCAGVDSVTHKPIDAAHMCCPSDFRCTKATDFYSQCLPVHVPPFSPPFKPPSPPAAPPPPPSPPKSPPPPPSPPRSPTGSCGTPKYAQCAGRGIESELCCPSGFTCHQQSDFYSQCVPVVATEVLATASCETKPFGQCAGVDSVTHKPIDAAHMCCPADFRCTKATDFYSQCLPVHVPPFSPPFKPPSPPAAPPPPPSPPKSPPPPPSPPRSPTGSCGTPKYAQCAGRGIESELCCPSGFTCHQQSDFYSQCLPKSAPSWAANVFHELTSLLKPSLS</sequence>
<evidence type="ECO:0000313" key="4">
    <source>
        <dbReference type="EMBL" id="KAL1519034.1"/>
    </source>
</evidence>
<feature type="region of interest" description="Disordered" evidence="2">
    <location>
        <begin position="339"/>
        <end position="370"/>
    </location>
</feature>
<protein>
    <recommendedName>
        <fullName evidence="3">CBM1 domain-containing protein</fullName>
    </recommendedName>
</protein>
<dbReference type="GO" id="GO:0030248">
    <property type="term" value="F:cellulose binding"/>
    <property type="evidence" value="ECO:0007669"/>
    <property type="project" value="InterPro"/>
</dbReference>
<dbReference type="PROSITE" id="PS51164">
    <property type="entry name" value="CBM1_2"/>
    <property type="match status" value="4"/>
</dbReference>
<dbReference type="GO" id="GO:0005975">
    <property type="term" value="P:carbohydrate metabolic process"/>
    <property type="evidence" value="ECO:0007669"/>
    <property type="project" value="InterPro"/>
</dbReference>
<dbReference type="PRINTS" id="PR01217">
    <property type="entry name" value="PRICHEXTENSN"/>
</dbReference>
<keyword evidence="1" id="KW-0732">Signal</keyword>
<dbReference type="InterPro" id="IPR035971">
    <property type="entry name" value="CBD_sf"/>
</dbReference>
<dbReference type="InterPro" id="IPR000254">
    <property type="entry name" value="CBD"/>
</dbReference>
<dbReference type="EMBL" id="JBGBPQ010000010">
    <property type="protein sequence ID" value="KAL1519034.1"/>
    <property type="molecule type" value="Genomic_DNA"/>
</dbReference>
<keyword evidence="5" id="KW-1185">Reference proteome</keyword>
<dbReference type="SUPFAM" id="SSF57180">
    <property type="entry name" value="Cellulose-binding domain"/>
    <property type="match status" value="4"/>
</dbReference>
<feature type="domain" description="CBM1" evidence="3">
    <location>
        <begin position="372"/>
        <end position="408"/>
    </location>
</feature>
<feature type="compositionally biased region" description="Pro residues" evidence="2">
    <location>
        <begin position="475"/>
        <end position="503"/>
    </location>
</feature>
<name>A0AB34JBH3_PRYPA</name>
<evidence type="ECO:0000256" key="2">
    <source>
        <dbReference type="SAM" id="MobiDB-lite"/>
    </source>
</evidence>